<dbReference type="EMBL" id="CP003130">
    <property type="protein sequence ID" value="AEU35838.1"/>
    <property type="molecule type" value="Genomic_DNA"/>
</dbReference>
<feature type="transmembrane region" description="Helical" evidence="1">
    <location>
        <begin position="403"/>
        <end position="423"/>
    </location>
</feature>
<dbReference type="OrthoDB" id="975915at2"/>
<feature type="transmembrane region" description="Helical" evidence="1">
    <location>
        <begin position="362"/>
        <end position="382"/>
    </location>
</feature>
<evidence type="ECO:0000256" key="1">
    <source>
        <dbReference type="SAM" id="Phobius"/>
    </source>
</evidence>
<feature type="transmembrane region" description="Helical" evidence="1">
    <location>
        <begin position="54"/>
        <end position="77"/>
    </location>
</feature>
<dbReference type="STRING" id="682795.AciX8_1496"/>
<dbReference type="eggNOG" id="ENOG502Z8GG">
    <property type="taxonomic scope" value="Bacteria"/>
</dbReference>
<evidence type="ECO:0008006" key="4">
    <source>
        <dbReference type="Google" id="ProtNLM"/>
    </source>
</evidence>
<feature type="transmembrane region" description="Helical" evidence="1">
    <location>
        <begin position="21"/>
        <end position="48"/>
    </location>
</feature>
<evidence type="ECO:0000313" key="2">
    <source>
        <dbReference type="EMBL" id="AEU35838.1"/>
    </source>
</evidence>
<reference evidence="2 3" key="1">
    <citation type="submission" date="2011-11" db="EMBL/GenBank/DDBJ databases">
        <title>Complete sequence of Granulicella mallensis MP5ACTX8.</title>
        <authorList>
            <consortium name="US DOE Joint Genome Institute"/>
            <person name="Lucas S."/>
            <person name="Copeland A."/>
            <person name="Lapidus A."/>
            <person name="Cheng J.-F."/>
            <person name="Goodwin L."/>
            <person name="Pitluck S."/>
            <person name="Peters L."/>
            <person name="Lu M."/>
            <person name="Detter J.C."/>
            <person name="Han C."/>
            <person name="Tapia R."/>
            <person name="Land M."/>
            <person name="Hauser L."/>
            <person name="Kyrpides N."/>
            <person name="Ivanova N."/>
            <person name="Mikhailova N."/>
            <person name="Pagani I."/>
            <person name="Rawat S."/>
            <person name="Mannisto M."/>
            <person name="Haggblom M."/>
            <person name="Woyke T."/>
        </authorList>
    </citation>
    <scope>NUCLEOTIDE SEQUENCE [LARGE SCALE GENOMIC DNA]</scope>
    <source>
        <strain evidence="3">ATCC BAA-1857 / DSM 23137 / MP5ACTX8</strain>
    </source>
</reference>
<feature type="transmembrane region" description="Helical" evidence="1">
    <location>
        <begin position="149"/>
        <end position="182"/>
    </location>
</feature>
<organism evidence="2 3">
    <name type="scientific">Granulicella mallensis (strain ATCC BAA-1857 / DSM 23137 / MP5ACTX8)</name>
    <dbReference type="NCBI Taxonomy" id="682795"/>
    <lineage>
        <taxon>Bacteria</taxon>
        <taxon>Pseudomonadati</taxon>
        <taxon>Acidobacteriota</taxon>
        <taxon>Terriglobia</taxon>
        <taxon>Terriglobales</taxon>
        <taxon>Acidobacteriaceae</taxon>
        <taxon>Granulicella</taxon>
    </lineage>
</organism>
<dbReference type="Proteomes" id="UP000007113">
    <property type="component" value="Chromosome"/>
</dbReference>
<dbReference type="AlphaFoldDB" id="G8P0Z1"/>
<dbReference type="HOGENOM" id="CLU_578426_0_0_0"/>
<dbReference type="RefSeq" id="WP_014264717.1">
    <property type="nucleotide sequence ID" value="NC_016631.1"/>
</dbReference>
<keyword evidence="3" id="KW-1185">Reference proteome</keyword>
<sequence>MGIPATRVIHESMKAAPPRSIVQYLFVIKLVAFASIATSPFWLTALFFSDPQDYSYTASLICVPLLAIVCAVAIAHFTQNDPYLRRLSMASLMAHMVASSVFLWVGIVVYGGIADTFHYWTVGMGIASQFQIVGWSIFQPPYWSTNLIFNLCGLAALLIGDAMPTLFIASAFLSLAGGYLFYRAFVSAFPEGDRWLFGLLVLLLPSILFWSSFIGKDAPIQFFIALTCFGFARLMERPGPRSVLLCAAGLAGALLIRAHVAAMLALAMTASYVVGRPRAGGANRAAKIILIPILLAGSYFLVNQAKNLVDSQSDNASSVVEQANTLTKFSQTGGSSFNEGVSLPVRIIESPFLIFRPFPWEIHSSMAFVSALESAGLLFLCWRRRREIRSTLRQWRNPYVSFVVMYSLIFLITFGGAISNLGTLLRQRIMMMPVVLMILCAKQVPLVQVPLRRLARSARQMSPAGDRIPVGD</sequence>
<protein>
    <recommendedName>
        <fullName evidence="4">Glycosyltransferase RgtA/B/C/D-like domain-containing protein</fullName>
    </recommendedName>
</protein>
<name>G8P0Z1_GRAMM</name>
<feature type="transmembrane region" description="Helical" evidence="1">
    <location>
        <begin position="89"/>
        <end position="111"/>
    </location>
</feature>
<proteinExistence type="predicted"/>
<feature type="transmembrane region" description="Helical" evidence="1">
    <location>
        <begin position="194"/>
        <end position="211"/>
    </location>
</feature>
<accession>G8P0Z1</accession>
<keyword evidence="1" id="KW-1133">Transmembrane helix</keyword>
<feature type="transmembrane region" description="Helical" evidence="1">
    <location>
        <begin position="429"/>
        <end position="451"/>
    </location>
</feature>
<dbReference type="KEGG" id="gma:AciX8_1496"/>
<gene>
    <name evidence="2" type="ordered locus">AciX8_1496</name>
</gene>
<feature type="transmembrane region" description="Helical" evidence="1">
    <location>
        <begin position="285"/>
        <end position="302"/>
    </location>
</feature>
<feature type="transmembrane region" description="Helical" evidence="1">
    <location>
        <begin position="247"/>
        <end position="273"/>
    </location>
</feature>
<keyword evidence="1" id="KW-0472">Membrane</keyword>
<evidence type="ECO:0000313" key="3">
    <source>
        <dbReference type="Proteomes" id="UP000007113"/>
    </source>
</evidence>
<keyword evidence="1" id="KW-0812">Transmembrane</keyword>